<keyword evidence="3" id="KW-1185">Reference proteome</keyword>
<evidence type="ECO:0000313" key="2">
    <source>
        <dbReference type="EMBL" id="MFB2833478.1"/>
    </source>
</evidence>
<evidence type="ECO:0000256" key="1">
    <source>
        <dbReference type="SAM" id="MobiDB-lite"/>
    </source>
</evidence>
<accession>A0ABV4WFN2</accession>
<dbReference type="Proteomes" id="UP001576780">
    <property type="component" value="Unassembled WGS sequence"/>
</dbReference>
<gene>
    <name evidence="2" type="ORF">ACE1CA_02995</name>
</gene>
<protein>
    <submittedName>
        <fullName evidence="2">Uncharacterized protein</fullName>
    </submittedName>
</protein>
<organism evidence="2 3">
    <name type="scientific">Floridaenema evergladense BLCC-F167</name>
    <dbReference type="NCBI Taxonomy" id="3153639"/>
    <lineage>
        <taxon>Bacteria</taxon>
        <taxon>Bacillati</taxon>
        <taxon>Cyanobacteriota</taxon>
        <taxon>Cyanophyceae</taxon>
        <taxon>Oscillatoriophycideae</taxon>
        <taxon>Aerosakkonematales</taxon>
        <taxon>Aerosakkonemataceae</taxon>
        <taxon>Floridanema</taxon>
        <taxon>Floridanema evergladense</taxon>
    </lineage>
</organism>
<evidence type="ECO:0000313" key="3">
    <source>
        <dbReference type="Proteomes" id="UP001576780"/>
    </source>
</evidence>
<feature type="region of interest" description="Disordered" evidence="1">
    <location>
        <begin position="31"/>
        <end position="53"/>
    </location>
</feature>
<comment type="caution">
    <text evidence="2">The sequence shown here is derived from an EMBL/GenBank/DDBJ whole genome shotgun (WGS) entry which is preliminary data.</text>
</comment>
<proteinExistence type="predicted"/>
<dbReference type="EMBL" id="JBHFNT010000035">
    <property type="protein sequence ID" value="MFB2833478.1"/>
    <property type="molecule type" value="Genomic_DNA"/>
</dbReference>
<dbReference type="RefSeq" id="WP_413275935.1">
    <property type="nucleotide sequence ID" value="NZ_JBHFNT010000035.1"/>
</dbReference>
<name>A0ABV4WFN2_9CYAN</name>
<reference evidence="2 3" key="1">
    <citation type="submission" date="2024-09" db="EMBL/GenBank/DDBJ databases">
        <title>Floridaenema gen nov. (Aerosakkonemataceae, Aerosakkonematales ord. nov., Cyanobacteria) from benthic tropical and subtropical fresh waters, with the description of four new species.</title>
        <authorList>
            <person name="Moretto J.A."/>
            <person name="Berthold D.E."/>
            <person name="Lefler F.W."/>
            <person name="Huang I.-S."/>
            <person name="Laughinghouse H. IV."/>
        </authorList>
    </citation>
    <scope>NUCLEOTIDE SEQUENCE [LARGE SCALE GENOMIC DNA]</scope>
    <source>
        <strain evidence="2 3">BLCC-F167</strain>
    </source>
</reference>
<sequence length="129" mass="14922">MDELFDTSIYVKVKHPDDIDIYPELIDSPVSSESVHPLYSSDTTGELSQAQNQSTGELYQWTETYERGNHTYVRYCYSLNRVTGSKKTVHIPGGNAHTQRTRERWVMVESLIQRGKSPEEITKIIRAWK</sequence>